<dbReference type="GO" id="GO:0000166">
    <property type="term" value="F:nucleotide binding"/>
    <property type="evidence" value="ECO:0007669"/>
    <property type="project" value="UniProtKB-KW"/>
</dbReference>
<feature type="transmembrane region" description="Helical" evidence="3">
    <location>
        <begin position="51"/>
        <end position="72"/>
    </location>
</feature>
<evidence type="ECO:0000256" key="3">
    <source>
        <dbReference type="SAM" id="Phobius"/>
    </source>
</evidence>
<evidence type="ECO:0000313" key="4">
    <source>
        <dbReference type="EMBL" id="KAB1281232.1"/>
    </source>
</evidence>
<accession>A0A5N4ECT0</accession>
<comment type="caution">
    <text evidence="4">The sequence shown here is derived from an EMBL/GenBank/DDBJ whole genome shotgun (WGS) entry which is preliminary data.</text>
</comment>
<dbReference type="Proteomes" id="UP000299084">
    <property type="component" value="Unassembled WGS sequence"/>
</dbReference>
<gene>
    <name evidence="4" type="ORF">Cadr_000005023</name>
</gene>
<dbReference type="GO" id="GO:0006171">
    <property type="term" value="P:cAMP biosynthetic process"/>
    <property type="evidence" value="ECO:0007669"/>
    <property type="project" value="TreeGrafter"/>
</dbReference>
<keyword evidence="5" id="KW-1185">Reference proteome</keyword>
<keyword evidence="3" id="KW-1133">Transmembrane helix</keyword>
<keyword evidence="3" id="KW-0472">Membrane</keyword>
<dbReference type="AlphaFoldDB" id="A0A5N4ECT0"/>
<name>A0A5N4ECT0_CAMDR</name>
<keyword evidence="2" id="KW-0456">Lyase</keyword>
<dbReference type="GO" id="GO:0004016">
    <property type="term" value="F:adenylate cyclase activity"/>
    <property type="evidence" value="ECO:0007669"/>
    <property type="project" value="TreeGrafter"/>
</dbReference>
<protein>
    <submittedName>
        <fullName evidence="4">Adenylate cyclase type 1</fullName>
    </submittedName>
</protein>
<sequence length="227" mass="24554">MGSSPDTIVASLGLGPGTWVGQGRKGGAPGILWAHLTWPSLQGLCVICPRGVTVLLLLEFYVCFLVSCVCTCTSPGPGRLTIQIRNVLCIFTVVLIYSVAPGCVGGSGSGGIFQLITAILLSSCALALHAWQLDVRLRLDYVLASQEQGREERDNVERVKLDNKRVLFNLLPAHVTQHFLMSSPRNTVLYCQSCSQVGVMLTSIPKFNDFYIQLDDSNVGVRVCAPE</sequence>
<evidence type="ECO:0000256" key="1">
    <source>
        <dbReference type="ARBA" id="ARBA00022741"/>
    </source>
</evidence>
<evidence type="ECO:0000256" key="2">
    <source>
        <dbReference type="ARBA" id="ARBA00023239"/>
    </source>
</evidence>
<reference evidence="4 5" key="1">
    <citation type="journal article" date="2019" name="Mol. Ecol. Resour.">
        <title>Improving Illumina assemblies with Hi-C and long reads: an example with the North African dromedary.</title>
        <authorList>
            <person name="Elbers J.P."/>
            <person name="Rogers M.F."/>
            <person name="Perelman P.L."/>
            <person name="Proskuryakova A.A."/>
            <person name="Serdyukova N.A."/>
            <person name="Johnson W.E."/>
            <person name="Horin P."/>
            <person name="Corander J."/>
            <person name="Murphy D."/>
            <person name="Burger P.A."/>
        </authorList>
    </citation>
    <scope>NUCLEOTIDE SEQUENCE [LARGE SCALE GENOMIC DNA]</scope>
    <source>
        <strain evidence="4">Drom800</strain>
        <tissue evidence="4">Blood</tissue>
    </source>
</reference>
<feature type="transmembrane region" description="Helical" evidence="3">
    <location>
        <begin position="84"/>
        <end position="100"/>
    </location>
</feature>
<dbReference type="PANTHER" id="PTHR45627:SF26">
    <property type="entry name" value="ADENYLATE CYCLASE TYPE 1"/>
    <property type="match status" value="1"/>
</dbReference>
<dbReference type="PANTHER" id="PTHR45627">
    <property type="entry name" value="ADENYLATE CYCLASE TYPE 1"/>
    <property type="match status" value="1"/>
</dbReference>
<organism evidence="4 5">
    <name type="scientific">Camelus dromedarius</name>
    <name type="common">Dromedary</name>
    <name type="synonym">Arabian camel</name>
    <dbReference type="NCBI Taxonomy" id="9838"/>
    <lineage>
        <taxon>Eukaryota</taxon>
        <taxon>Metazoa</taxon>
        <taxon>Chordata</taxon>
        <taxon>Craniata</taxon>
        <taxon>Vertebrata</taxon>
        <taxon>Euteleostomi</taxon>
        <taxon>Mammalia</taxon>
        <taxon>Eutheria</taxon>
        <taxon>Laurasiatheria</taxon>
        <taxon>Artiodactyla</taxon>
        <taxon>Tylopoda</taxon>
        <taxon>Camelidae</taxon>
        <taxon>Camelus</taxon>
    </lineage>
</organism>
<dbReference type="GO" id="GO:0005886">
    <property type="term" value="C:plasma membrane"/>
    <property type="evidence" value="ECO:0007669"/>
    <property type="project" value="TreeGrafter"/>
</dbReference>
<dbReference type="EMBL" id="JWIN03000003">
    <property type="protein sequence ID" value="KAB1281232.1"/>
    <property type="molecule type" value="Genomic_DNA"/>
</dbReference>
<keyword evidence="1" id="KW-0547">Nucleotide-binding</keyword>
<keyword evidence="3" id="KW-0812">Transmembrane</keyword>
<feature type="transmembrane region" description="Helical" evidence="3">
    <location>
        <begin position="112"/>
        <end position="131"/>
    </location>
</feature>
<dbReference type="GO" id="GO:0007189">
    <property type="term" value="P:adenylate cyclase-activating G protein-coupled receptor signaling pathway"/>
    <property type="evidence" value="ECO:0007669"/>
    <property type="project" value="TreeGrafter"/>
</dbReference>
<proteinExistence type="predicted"/>
<evidence type="ECO:0000313" key="5">
    <source>
        <dbReference type="Proteomes" id="UP000299084"/>
    </source>
</evidence>